<dbReference type="PROSITE" id="PS50935">
    <property type="entry name" value="SSB"/>
    <property type="match status" value="1"/>
</dbReference>
<dbReference type="RefSeq" id="WP_162520858.1">
    <property type="nucleotide sequence ID" value="NZ_BJCL01000012.1"/>
</dbReference>
<evidence type="ECO:0000256" key="1">
    <source>
        <dbReference type="ARBA" id="ARBA00023125"/>
    </source>
</evidence>
<organism evidence="4 5">
    <name type="scientific">Pseudaquabacterium pictum</name>
    <dbReference type="NCBI Taxonomy" id="2315236"/>
    <lineage>
        <taxon>Bacteria</taxon>
        <taxon>Pseudomonadati</taxon>
        <taxon>Pseudomonadota</taxon>
        <taxon>Betaproteobacteria</taxon>
        <taxon>Burkholderiales</taxon>
        <taxon>Sphaerotilaceae</taxon>
        <taxon>Pseudaquabacterium</taxon>
    </lineage>
</organism>
<dbReference type="AlphaFoldDB" id="A0A480AUC8"/>
<keyword evidence="5" id="KW-1185">Reference proteome</keyword>
<evidence type="ECO:0000313" key="5">
    <source>
        <dbReference type="Proteomes" id="UP000301751"/>
    </source>
</evidence>
<dbReference type="SUPFAM" id="SSF50249">
    <property type="entry name" value="Nucleic acid-binding proteins"/>
    <property type="match status" value="1"/>
</dbReference>
<reference evidence="4" key="1">
    <citation type="journal article" date="2019" name="Int. J. Syst. Evol. Microbiol.">
        <title>Aquabacterium pictum sp. nov., the first aerobic bacteriochlorophyll a-containing fresh water bacterium in the genus Aquabacterium of the class Betaproteobacteria.</title>
        <authorList>
            <person name="Hirose S."/>
            <person name="Tank M."/>
            <person name="Hara E."/>
            <person name="Tamaki H."/>
            <person name="Mori K."/>
            <person name="Takaichi S."/>
            <person name="Haruta S."/>
            <person name="Hanada S."/>
        </authorList>
    </citation>
    <scope>NUCLEOTIDE SEQUENCE</scope>
    <source>
        <strain evidence="4">W35</strain>
    </source>
</reference>
<dbReference type="GO" id="GO:0003697">
    <property type="term" value="F:single-stranded DNA binding"/>
    <property type="evidence" value="ECO:0007669"/>
    <property type="project" value="InterPro"/>
</dbReference>
<accession>A0A480AUC8</accession>
<dbReference type="EMBL" id="BJCL01000012">
    <property type="protein sequence ID" value="GCL64953.1"/>
    <property type="molecule type" value="Genomic_DNA"/>
</dbReference>
<evidence type="ECO:0000256" key="3">
    <source>
        <dbReference type="SAM" id="MobiDB-lite"/>
    </source>
</evidence>
<proteinExistence type="predicted"/>
<gene>
    <name evidence="4" type="ORF">AQPW35_40340</name>
</gene>
<dbReference type="Proteomes" id="UP000301751">
    <property type="component" value="Unassembled WGS sequence"/>
</dbReference>
<comment type="caution">
    <text evidence="4">The sequence shown here is derived from an EMBL/GenBank/DDBJ whole genome shotgun (WGS) entry which is preliminary data.</text>
</comment>
<evidence type="ECO:0000256" key="2">
    <source>
        <dbReference type="PROSITE-ProRule" id="PRU00252"/>
    </source>
</evidence>
<dbReference type="InterPro" id="IPR000424">
    <property type="entry name" value="Primosome_PriB/ssb"/>
</dbReference>
<dbReference type="Pfam" id="PF00436">
    <property type="entry name" value="SSB"/>
    <property type="match status" value="1"/>
</dbReference>
<evidence type="ECO:0008006" key="6">
    <source>
        <dbReference type="Google" id="ProtNLM"/>
    </source>
</evidence>
<dbReference type="Gene3D" id="2.40.50.140">
    <property type="entry name" value="Nucleic acid-binding proteins"/>
    <property type="match status" value="1"/>
</dbReference>
<feature type="compositionally biased region" description="Polar residues" evidence="3">
    <location>
        <begin position="110"/>
        <end position="119"/>
    </location>
</feature>
<protein>
    <recommendedName>
        <fullName evidence="6">Single-stranded DNA-binding protein</fullName>
    </recommendedName>
</protein>
<evidence type="ECO:0000313" key="4">
    <source>
        <dbReference type="EMBL" id="GCL64953.1"/>
    </source>
</evidence>
<sequence>MSVTALVTGKLIADPDRRSGTGRKPYVLAKMIAHDGEADSLVSLIAFGSTAEQIGSLSKGDALAVNGRAKVKTWQDRDGATKAGLSITADAVMTAYQLTRKRQAVASASAPRTAQTDTGSPPWGDDQP</sequence>
<dbReference type="InterPro" id="IPR012340">
    <property type="entry name" value="NA-bd_OB-fold"/>
</dbReference>
<dbReference type="CDD" id="cd04496">
    <property type="entry name" value="SSB_OBF"/>
    <property type="match status" value="1"/>
</dbReference>
<keyword evidence="1 2" id="KW-0238">DNA-binding</keyword>
<name>A0A480AUC8_9BURK</name>
<feature type="region of interest" description="Disordered" evidence="3">
    <location>
        <begin position="103"/>
        <end position="128"/>
    </location>
</feature>